<feature type="compositionally biased region" description="Basic and acidic residues" evidence="1">
    <location>
        <begin position="68"/>
        <end position="79"/>
    </location>
</feature>
<sequence>MTPAAAIPPRTVRPQCSPASLPHQVTRSLQPLCWSFGNNNNNTPHVSKMASFLQHLDLLPETSQKATAKYDDSTRQGPE</sequence>
<dbReference type="RefSeq" id="XP_026632367.1">
    <property type="nucleotide sequence ID" value="XM_026775834.1"/>
</dbReference>
<proteinExistence type="predicted"/>
<organism evidence="2 3">
    <name type="scientific">Aspergillus welwitschiae</name>
    <dbReference type="NCBI Taxonomy" id="1341132"/>
    <lineage>
        <taxon>Eukaryota</taxon>
        <taxon>Fungi</taxon>
        <taxon>Dikarya</taxon>
        <taxon>Ascomycota</taxon>
        <taxon>Pezizomycotina</taxon>
        <taxon>Eurotiomycetes</taxon>
        <taxon>Eurotiomycetidae</taxon>
        <taxon>Eurotiales</taxon>
        <taxon>Aspergillaceae</taxon>
        <taxon>Aspergillus</taxon>
        <taxon>Aspergillus subgen. Circumdati</taxon>
    </lineage>
</organism>
<gene>
    <name evidence="2" type="ORF">BDQ94DRAFT_4593</name>
</gene>
<keyword evidence="3" id="KW-1185">Reference proteome</keyword>
<dbReference type="Proteomes" id="UP000253729">
    <property type="component" value="Unassembled WGS sequence"/>
</dbReference>
<protein>
    <submittedName>
        <fullName evidence="2">Uncharacterized protein</fullName>
    </submittedName>
</protein>
<accession>A0A3F3QJN5</accession>
<evidence type="ECO:0000256" key="1">
    <source>
        <dbReference type="SAM" id="MobiDB-lite"/>
    </source>
</evidence>
<evidence type="ECO:0000313" key="3">
    <source>
        <dbReference type="Proteomes" id="UP000253729"/>
    </source>
</evidence>
<evidence type="ECO:0000313" key="2">
    <source>
        <dbReference type="EMBL" id="RDH39345.1"/>
    </source>
</evidence>
<name>A0A3F3QJN5_9EURO</name>
<dbReference type="EMBL" id="KZ852032">
    <property type="protein sequence ID" value="RDH39345.1"/>
    <property type="molecule type" value="Genomic_DNA"/>
</dbReference>
<feature type="region of interest" description="Disordered" evidence="1">
    <location>
        <begin position="1"/>
        <end position="21"/>
    </location>
</feature>
<dbReference type="GeneID" id="38144190"/>
<dbReference type="AlphaFoldDB" id="A0A3F3QJN5"/>
<feature type="region of interest" description="Disordered" evidence="1">
    <location>
        <begin position="60"/>
        <end position="79"/>
    </location>
</feature>
<reference evidence="2 3" key="1">
    <citation type="submission" date="2018-07" db="EMBL/GenBank/DDBJ databases">
        <title>The genomes of Aspergillus section Nigri reveals drivers in fungal speciation.</title>
        <authorList>
            <consortium name="DOE Joint Genome Institute"/>
            <person name="Vesth T.C."/>
            <person name="Nybo J."/>
            <person name="Theobald S."/>
            <person name="Brandl J."/>
            <person name="Frisvad J.C."/>
            <person name="Nielsen K.F."/>
            <person name="Lyhne E.K."/>
            <person name="Kogle M.E."/>
            <person name="Kuo A."/>
            <person name="Riley R."/>
            <person name="Clum A."/>
            <person name="Nolan M."/>
            <person name="Lipzen A."/>
            <person name="Salamov A."/>
            <person name="Henrissat B."/>
            <person name="Wiebenga A."/>
            <person name="De vries R.P."/>
            <person name="Grigoriev I.V."/>
            <person name="Mortensen U.H."/>
            <person name="Andersen M.R."/>
            <person name="Baker S.E."/>
        </authorList>
    </citation>
    <scope>NUCLEOTIDE SEQUENCE [LARGE SCALE GENOMIC DNA]</scope>
    <source>
        <strain evidence="2 3">CBS 139.54b</strain>
    </source>
</reference>